<dbReference type="Proteomes" id="UP000310708">
    <property type="component" value="Unassembled WGS sequence"/>
</dbReference>
<dbReference type="Pfam" id="PF01370">
    <property type="entry name" value="Epimerase"/>
    <property type="match status" value="1"/>
</dbReference>
<sequence>MPAINTGKVLVTGASGFLAVTLVESLLDAGFEVRGTVRSSRKGEYLLHYFNNRRFNFIVVPDSVVDGAFDDAVQGMDGVIHTASPFHFNASHPDDLILPAVNGTLNLLKAAHEYGNNTLKRVVITSSIAAIFEPTTEEVVFTEESWNEFSIRQVNEKQDKATPADIYRASKSLAEKAAWEYVALAKTSFDIATVNPAVIFGPPKQQISSTDQLNTSTAMFYNFLIGKQQSLGAAGNFVDVRDVAKTHLLALMKEVAGGQRFLSNSDKGGFTWQDVADVLHEKLPNDDIVKNRVLRGSPGTGVNVKQMGFSNKKAQELLGQSFTPFEVSVLDTFHSLCNLEKSLG</sequence>
<accession>A0A4T0SLB4</accession>
<evidence type="ECO:0000313" key="5">
    <source>
        <dbReference type="EMBL" id="TIB96261.1"/>
    </source>
</evidence>
<evidence type="ECO:0000313" key="4">
    <source>
        <dbReference type="EMBL" id="TIB75446.1"/>
    </source>
</evidence>
<evidence type="ECO:0000313" key="8">
    <source>
        <dbReference type="EMBL" id="TIC61369.1"/>
    </source>
</evidence>
<evidence type="ECO:0000313" key="6">
    <source>
        <dbReference type="EMBL" id="TIC24534.1"/>
    </source>
</evidence>
<dbReference type="PANTHER" id="PTHR10366">
    <property type="entry name" value="NAD DEPENDENT EPIMERASE/DEHYDRATASE"/>
    <property type="match status" value="1"/>
</dbReference>
<dbReference type="AlphaFoldDB" id="A0A4T0SLB4"/>
<dbReference type="PANTHER" id="PTHR10366:SF564">
    <property type="entry name" value="STEROL-4-ALPHA-CARBOXYLATE 3-DEHYDROGENASE, DECARBOXYLATING"/>
    <property type="match status" value="1"/>
</dbReference>
<dbReference type="Proteomes" id="UP000307169">
    <property type="component" value="Unassembled WGS sequence"/>
</dbReference>
<evidence type="ECO:0000256" key="2">
    <source>
        <dbReference type="ARBA" id="ARBA00023445"/>
    </source>
</evidence>
<dbReference type="InterPro" id="IPR036291">
    <property type="entry name" value="NAD(P)-bd_dom_sf"/>
</dbReference>
<evidence type="ECO:0000313" key="7">
    <source>
        <dbReference type="EMBL" id="TIC60089.1"/>
    </source>
</evidence>
<keyword evidence="1" id="KW-0560">Oxidoreductase</keyword>
<dbReference type="EMBL" id="SPRO01000069">
    <property type="protein sequence ID" value="TIC24534.1"/>
    <property type="molecule type" value="Genomic_DNA"/>
</dbReference>
<evidence type="ECO:0000256" key="1">
    <source>
        <dbReference type="ARBA" id="ARBA00023002"/>
    </source>
</evidence>
<dbReference type="Gene3D" id="3.40.50.720">
    <property type="entry name" value="NAD(P)-binding Rossmann-like Domain"/>
    <property type="match status" value="1"/>
</dbReference>
<comment type="similarity">
    <text evidence="2">Belongs to the NAD(P)-dependent epimerase/dehydratase family. Dihydroflavonol-4-reductase subfamily.</text>
</comment>
<reference evidence="9 10" key="1">
    <citation type="submission" date="2019-03" db="EMBL/GenBank/DDBJ databases">
        <title>Sequencing 25 genomes of Wallemia mellicola.</title>
        <authorList>
            <person name="Gostincar C."/>
        </authorList>
    </citation>
    <scope>NUCLEOTIDE SEQUENCE [LARGE SCALE GENOMIC DNA]</scope>
    <source>
        <strain evidence="5 10">EXF-1262</strain>
        <strain evidence="7 11">EXF-1274</strain>
        <strain evidence="4 12">EXF-6152</strain>
        <strain evidence="8 13">EXF-757</strain>
        <strain evidence="6 9">EXF-8738</strain>
    </source>
</reference>
<evidence type="ECO:0000313" key="9">
    <source>
        <dbReference type="Proteomes" id="UP000305647"/>
    </source>
</evidence>
<evidence type="ECO:0000313" key="10">
    <source>
        <dbReference type="Proteomes" id="UP000307169"/>
    </source>
</evidence>
<dbReference type="EMBL" id="SPRC01000063">
    <property type="protein sequence ID" value="TIB75446.1"/>
    <property type="molecule type" value="Genomic_DNA"/>
</dbReference>
<proteinExistence type="inferred from homology"/>
<dbReference type="EMBL" id="SPRX01000101">
    <property type="protein sequence ID" value="TIC61369.1"/>
    <property type="molecule type" value="Genomic_DNA"/>
</dbReference>
<dbReference type="EMBL" id="SPRH01000067">
    <property type="protein sequence ID" value="TIB96261.1"/>
    <property type="molecule type" value="Genomic_DNA"/>
</dbReference>
<dbReference type="CDD" id="cd05227">
    <property type="entry name" value="AR_SDR_e"/>
    <property type="match status" value="1"/>
</dbReference>
<dbReference type="Proteomes" id="UP000305647">
    <property type="component" value="Unassembled WGS sequence"/>
</dbReference>
<organism evidence="8 13">
    <name type="scientific">Wallemia mellicola</name>
    <dbReference type="NCBI Taxonomy" id="1708541"/>
    <lineage>
        <taxon>Eukaryota</taxon>
        <taxon>Fungi</taxon>
        <taxon>Dikarya</taxon>
        <taxon>Basidiomycota</taxon>
        <taxon>Wallemiomycotina</taxon>
        <taxon>Wallemiomycetes</taxon>
        <taxon>Wallemiales</taxon>
        <taxon>Wallemiaceae</taxon>
        <taxon>Wallemia</taxon>
    </lineage>
</organism>
<feature type="domain" description="NAD-dependent epimerase/dehydratase" evidence="3">
    <location>
        <begin position="9"/>
        <end position="257"/>
    </location>
</feature>
<gene>
    <name evidence="8" type="ORF">E3Q01_04372</name>
    <name evidence="7" type="ORF">E3Q02_04415</name>
    <name evidence="6" type="ORF">E3Q10_04021</name>
    <name evidence="5" type="ORF">E3Q17_03928</name>
    <name evidence="4" type="ORF">E3Q22_03987</name>
</gene>
<comment type="caution">
    <text evidence="8">The sequence shown here is derived from an EMBL/GenBank/DDBJ whole genome shotgun (WGS) entry which is preliminary data.</text>
</comment>
<dbReference type="EMBL" id="SPRW01000106">
    <property type="protein sequence ID" value="TIC60089.1"/>
    <property type="molecule type" value="Genomic_DNA"/>
</dbReference>
<dbReference type="GO" id="GO:0016616">
    <property type="term" value="F:oxidoreductase activity, acting on the CH-OH group of donors, NAD or NADP as acceptor"/>
    <property type="evidence" value="ECO:0007669"/>
    <property type="project" value="TreeGrafter"/>
</dbReference>
<dbReference type="Proteomes" id="UP000310685">
    <property type="component" value="Unassembled WGS sequence"/>
</dbReference>
<name>A0A4T0SLB4_9BASI</name>
<dbReference type="SUPFAM" id="SSF51735">
    <property type="entry name" value="NAD(P)-binding Rossmann-fold domains"/>
    <property type="match status" value="1"/>
</dbReference>
<dbReference type="InterPro" id="IPR001509">
    <property type="entry name" value="Epimerase_deHydtase"/>
</dbReference>
<evidence type="ECO:0000313" key="12">
    <source>
        <dbReference type="Proteomes" id="UP000310685"/>
    </source>
</evidence>
<evidence type="ECO:0000259" key="3">
    <source>
        <dbReference type="Pfam" id="PF01370"/>
    </source>
</evidence>
<protein>
    <submittedName>
        <fullName evidence="8">NAD(P)-binding protein</fullName>
    </submittedName>
</protein>
<evidence type="ECO:0000313" key="11">
    <source>
        <dbReference type="Proteomes" id="UP000309601"/>
    </source>
</evidence>
<dbReference type="Proteomes" id="UP000309601">
    <property type="component" value="Unassembled WGS sequence"/>
</dbReference>
<dbReference type="InterPro" id="IPR050425">
    <property type="entry name" value="NAD(P)_dehydrat-like"/>
</dbReference>
<evidence type="ECO:0000313" key="13">
    <source>
        <dbReference type="Proteomes" id="UP000310708"/>
    </source>
</evidence>